<feature type="binding site" evidence="8">
    <location>
        <begin position="24"/>
        <end position="29"/>
    </location>
    <ligand>
        <name>ATP</name>
        <dbReference type="ChEBI" id="CHEBI:30616"/>
    </ligand>
</feature>
<name>A0A3S9XFP9_9GAMM</name>
<dbReference type="GO" id="GO:0005524">
    <property type="term" value="F:ATP binding"/>
    <property type="evidence" value="ECO:0007669"/>
    <property type="project" value="UniProtKB-UniRule"/>
</dbReference>
<dbReference type="GO" id="GO:0032267">
    <property type="term" value="F:tRNA(Ile)-lysidine synthase activity"/>
    <property type="evidence" value="ECO:0007669"/>
    <property type="project" value="UniProtKB-EC"/>
</dbReference>
<keyword evidence="3 8" id="KW-0436">Ligase</keyword>
<evidence type="ECO:0000259" key="9">
    <source>
        <dbReference type="SMART" id="SM00977"/>
    </source>
</evidence>
<dbReference type="InterPro" id="IPR015262">
    <property type="entry name" value="tRNA_Ile_lys_synt_subst-bd"/>
</dbReference>
<dbReference type="InterPro" id="IPR012094">
    <property type="entry name" value="tRNA_Ile_lys_synt"/>
</dbReference>
<evidence type="ECO:0000256" key="6">
    <source>
        <dbReference type="ARBA" id="ARBA00022840"/>
    </source>
</evidence>
<dbReference type="Gene3D" id="1.20.59.20">
    <property type="match status" value="1"/>
</dbReference>
<dbReference type="SUPFAM" id="SSF52402">
    <property type="entry name" value="Adenine nucleotide alpha hydrolases-like"/>
    <property type="match status" value="1"/>
</dbReference>
<proteinExistence type="inferred from homology"/>
<comment type="subcellular location">
    <subcellularLocation>
        <location evidence="1 8">Cytoplasm</location>
    </subcellularLocation>
</comment>
<comment type="domain">
    <text evidence="8">The N-terminal region contains the highly conserved SGGXDS motif, predicted to be a P-loop motif involved in ATP binding.</text>
</comment>
<dbReference type="PANTHER" id="PTHR43033:SF1">
    <property type="entry name" value="TRNA(ILE)-LYSIDINE SYNTHASE-RELATED"/>
    <property type="match status" value="1"/>
</dbReference>
<comment type="function">
    <text evidence="8">Ligates lysine onto the cytidine present at position 34 of the AUA codon-specific tRNA(Ile) that contains the anticodon CAU, in an ATP-dependent manner. Cytidine is converted to lysidine, thus changing the amino acid specificity of the tRNA from methionine to isoleucine.</text>
</comment>
<keyword evidence="11" id="KW-1185">Reference proteome</keyword>
<dbReference type="EC" id="6.3.4.19" evidence="8"/>
<accession>A0A3S9XFP9</accession>
<dbReference type="AlphaFoldDB" id="A0A3S9XFP9"/>
<dbReference type="Pfam" id="PF11734">
    <property type="entry name" value="TilS_C"/>
    <property type="match status" value="1"/>
</dbReference>
<evidence type="ECO:0000256" key="4">
    <source>
        <dbReference type="ARBA" id="ARBA00022694"/>
    </source>
</evidence>
<dbReference type="SUPFAM" id="SSF82829">
    <property type="entry name" value="MesJ substrate recognition domain-like"/>
    <property type="match status" value="1"/>
</dbReference>
<comment type="catalytic activity">
    <reaction evidence="7 8">
        <text>cytidine(34) in tRNA(Ile2) + L-lysine + ATP = lysidine(34) in tRNA(Ile2) + AMP + diphosphate + H(+)</text>
        <dbReference type="Rhea" id="RHEA:43744"/>
        <dbReference type="Rhea" id="RHEA-COMP:10625"/>
        <dbReference type="Rhea" id="RHEA-COMP:10670"/>
        <dbReference type="ChEBI" id="CHEBI:15378"/>
        <dbReference type="ChEBI" id="CHEBI:30616"/>
        <dbReference type="ChEBI" id="CHEBI:32551"/>
        <dbReference type="ChEBI" id="CHEBI:33019"/>
        <dbReference type="ChEBI" id="CHEBI:82748"/>
        <dbReference type="ChEBI" id="CHEBI:83665"/>
        <dbReference type="ChEBI" id="CHEBI:456215"/>
        <dbReference type="EC" id="6.3.4.19"/>
    </reaction>
</comment>
<dbReference type="CDD" id="cd01992">
    <property type="entry name" value="TilS_N"/>
    <property type="match status" value="1"/>
</dbReference>
<evidence type="ECO:0000256" key="5">
    <source>
        <dbReference type="ARBA" id="ARBA00022741"/>
    </source>
</evidence>
<dbReference type="EMBL" id="CP029822">
    <property type="protein sequence ID" value="AZS51257.1"/>
    <property type="molecule type" value="Genomic_DNA"/>
</dbReference>
<dbReference type="Proteomes" id="UP000273143">
    <property type="component" value="Chromosome"/>
</dbReference>
<dbReference type="Gene3D" id="3.40.50.620">
    <property type="entry name" value="HUPs"/>
    <property type="match status" value="1"/>
</dbReference>
<evidence type="ECO:0000256" key="1">
    <source>
        <dbReference type="ARBA" id="ARBA00004496"/>
    </source>
</evidence>
<evidence type="ECO:0000256" key="8">
    <source>
        <dbReference type="HAMAP-Rule" id="MF_01161"/>
    </source>
</evidence>
<protein>
    <recommendedName>
        <fullName evidence="8">tRNA(Ile)-lysidine synthase</fullName>
        <ecNumber evidence="8">6.3.4.19</ecNumber>
    </recommendedName>
    <alternativeName>
        <fullName evidence="8">tRNA(Ile)-2-lysyl-cytidine synthase</fullName>
    </alternativeName>
    <alternativeName>
        <fullName evidence="8">tRNA(Ile)-lysidine synthetase</fullName>
    </alternativeName>
</protein>
<dbReference type="InterPro" id="IPR014729">
    <property type="entry name" value="Rossmann-like_a/b/a_fold"/>
</dbReference>
<dbReference type="InterPro" id="IPR011063">
    <property type="entry name" value="TilS/TtcA_N"/>
</dbReference>
<dbReference type="PANTHER" id="PTHR43033">
    <property type="entry name" value="TRNA(ILE)-LYSIDINE SYNTHASE-RELATED"/>
    <property type="match status" value="1"/>
</dbReference>
<sequence>MLLNELYQKLMPYQKAKRWIIGLSGGMDSTVLLHLLVELKKQYPLPTLSAIHIHHGLQTIADHWPDHCQSICDQLNIPLTIVKVTITQQASIEQAARDARYTAFANQLQTGDILITAQHKNDQAETLLFRLFRGAGVKGLMSMPNQRPLGQGTLIRPLLNIPYDTLRHYAESNQLCWIEDPSNQDTHYARNYLRHQIFPKIIDYWPQAIHNIVQTSEHMQEAQKLLNELAQQDLLEAQTPPLYHWLSVPSLLVAPLKNLSTARQKNALSFWLSNYTLQPSTQHWHGWFDLINAKETATPIWQLHNAEIHRGNHRIWLLKNDWLTKPSSVHLPIETAKEICLPNNGLAKLSGKLPQGSFYITYRQGGESISLIRGTRDLKKLFNEETIPNFLRQRLPLLIDQQGNLVAVANHPQWFNKNYSKDFTFEWIAPHFSS</sequence>
<keyword evidence="6 8" id="KW-0067">ATP-binding</keyword>
<organism evidence="10 11">
    <name type="scientific">Entomomonas moraniae</name>
    <dbReference type="NCBI Taxonomy" id="2213226"/>
    <lineage>
        <taxon>Bacteria</taxon>
        <taxon>Pseudomonadati</taxon>
        <taxon>Pseudomonadota</taxon>
        <taxon>Gammaproteobacteria</taxon>
        <taxon>Pseudomonadales</taxon>
        <taxon>Pseudomonadaceae</taxon>
        <taxon>Entomomonas</taxon>
    </lineage>
</organism>
<dbReference type="KEGG" id="emo:DM558_10960"/>
<keyword evidence="4 8" id="KW-0819">tRNA processing</keyword>
<evidence type="ECO:0000313" key="11">
    <source>
        <dbReference type="Proteomes" id="UP000273143"/>
    </source>
</evidence>
<dbReference type="Pfam" id="PF01171">
    <property type="entry name" value="ATP_bind_3"/>
    <property type="match status" value="1"/>
</dbReference>
<dbReference type="SUPFAM" id="SSF56037">
    <property type="entry name" value="PheT/TilS domain"/>
    <property type="match status" value="1"/>
</dbReference>
<evidence type="ECO:0000313" key="10">
    <source>
        <dbReference type="EMBL" id="AZS51257.1"/>
    </source>
</evidence>
<dbReference type="GO" id="GO:0006400">
    <property type="term" value="P:tRNA modification"/>
    <property type="evidence" value="ECO:0007669"/>
    <property type="project" value="UniProtKB-UniRule"/>
</dbReference>
<comment type="similarity">
    <text evidence="8">Belongs to the tRNA(Ile)-lysidine synthase family.</text>
</comment>
<dbReference type="GO" id="GO:0005737">
    <property type="term" value="C:cytoplasm"/>
    <property type="evidence" value="ECO:0007669"/>
    <property type="project" value="UniProtKB-SubCell"/>
</dbReference>
<gene>
    <name evidence="8 10" type="primary">tilS</name>
    <name evidence="10" type="ORF">DM558_10960</name>
</gene>
<dbReference type="SMART" id="SM00977">
    <property type="entry name" value="TilS_C"/>
    <property type="match status" value="1"/>
</dbReference>
<reference evidence="11" key="1">
    <citation type="submission" date="2018-06" db="EMBL/GenBank/DDBJ databases">
        <title>Complete genome of Pseudomonas insecticola strain QZS01.</title>
        <authorList>
            <person name="Wang J."/>
            <person name="Su Q."/>
        </authorList>
    </citation>
    <scope>NUCLEOTIDE SEQUENCE [LARGE SCALE GENOMIC DNA]</scope>
    <source>
        <strain evidence="11">QZS01</strain>
    </source>
</reference>
<feature type="domain" description="Lysidine-tRNA(Ile) synthetase C-terminal" evidence="9">
    <location>
        <begin position="358"/>
        <end position="414"/>
    </location>
</feature>
<dbReference type="InterPro" id="IPR012796">
    <property type="entry name" value="Lysidine-tRNA-synth_C"/>
</dbReference>
<dbReference type="HAMAP" id="MF_01161">
    <property type="entry name" value="tRNA_Ile_lys_synt"/>
    <property type="match status" value="1"/>
</dbReference>
<dbReference type="NCBIfam" id="TIGR02433">
    <property type="entry name" value="lysidine_TilS_C"/>
    <property type="match status" value="1"/>
</dbReference>
<keyword evidence="2 8" id="KW-0963">Cytoplasm</keyword>
<dbReference type="NCBIfam" id="TIGR02432">
    <property type="entry name" value="lysidine_TilS_N"/>
    <property type="match status" value="1"/>
</dbReference>
<evidence type="ECO:0000256" key="7">
    <source>
        <dbReference type="ARBA" id="ARBA00048539"/>
    </source>
</evidence>
<dbReference type="InterPro" id="IPR012795">
    <property type="entry name" value="tRNA_Ile_lys_synt_N"/>
</dbReference>
<keyword evidence="5 8" id="KW-0547">Nucleotide-binding</keyword>
<dbReference type="Pfam" id="PF09179">
    <property type="entry name" value="TilS"/>
    <property type="match status" value="1"/>
</dbReference>
<evidence type="ECO:0000256" key="3">
    <source>
        <dbReference type="ARBA" id="ARBA00022598"/>
    </source>
</evidence>
<evidence type="ECO:0000256" key="2">
    <source>
        <dbReference type="ARBA" id="ARBA00022490"/>
    </source>
</evidence>